<proteinExistence type="predicted"/>
<dbReference type="EMBL" id="LRGB01001253">
    <property type="protein sequence ID" value="KZS13259.1"/>
    <property type="molecule type" value="Genomic_DNA"/>
</dbReference>
<dbReference type="STRING" id="35525.A0A164WH66"/>
<dbReference type="InterPro" id="IPR024134">
    <property type="entry name" value="SOD_Cu/Zn_/chaperone"/>
</dbReference>
<dbReference type="CDD" id="cd00305">
    <property type="entry name" value="Cu-Zn_Superoxide_Dismutase"/>
    <property type="match status" value="1"/>
</dbReference>
<dbReference type="InterPro" id="IPR001424">
    <property type="entry name" value="SOD_Cu_Zn_dom"/>
</dbReference>
<keyword evidence="3" id="KW-1185">Reference proteome</keyword>
<dbReference type="GO" id="GO:0005507">
    <property type="term" value="F:copper ion binding"/>
    <property type="evidence" value="ECO:0007669"/>
    <property type="project" value="InterPro"/>
</dbReference>
<organism evidence="2 3">
    <name type="scientific">Daphnia magna</name>
    <dbReference type="NCBI Taxonomy" id="35525"/>
    <lineage>
        <taxon>Eukaryota</taxon>
        <taxon>Metazoa</taxon>
        <taxon>Ecdysozoa</taxon>
        <taxon>Arthropoda</taxon>
        <taxon>Crustacea</taxon>
        <taxon>Branchiopoda</taxon>
        <taxon>Diplostraca</taxon>
        <taxon>Cladocera</taxon>
        <taxon>Anomopoda</taxon>
        <taxon>Daphniidae</taxon>
        <taxon>Daphnia</taxon>
    </lineage>
</organism>
<protein>
    <submittedName>
        <fullName evidence="2">Putative Extracellular superoxide dismutase (Cu-Zn)</fullName>
    </submittedName>
</protein>
<evidence type="ECO:0000313" key="2">
    <source>
        <dbReference type="EMBL" id="KZS13259.1"/>
    </source>
</evidence>
<dbReference type="Gene3D" id="2.60.40.200">
    <property type="entry name" value="Superoxide dismutase, copper/zinc binding domain"/>
    <property type="match status" value="1"/>
</dbReference>
<dbReference type="InterPro" id="IPR036423">
    <property type="entry name" value="SOD-like_Cu/Zn_dom_sf"/>
</dbReference>
<sequence length="194" mass="21171">MKLESNNDQSKKSSNRLECNVKCVCTLILHLSHNRCSAYRYPKEKAFAFLSGQSGKIKGLVYLRQTNFGVRLDGWIVGLTPGKHGFHVHTSGDVFSNGCNSTGPHYNPRMAPHGSPKNAANQRHVGDLGNVFANQDGVAFIKMIDNLISLSGPESIVGRALVVHADEDNLTATANPGARLACGAINNYYIRKKY</sequence>
<gene>
    <name evidence="2" type="ORF">APZ42_021758</name>
</gene>
<dbReference type="PRINTS" id="PR00068">
    <property type="entry name" value="CUZNDISMTASE"/>
</dbReference>
<evidence type="ECO:0000313" key="3">
    <source>
        <dbReference type="Proteomes" id="UP000076858"/>
    </source>
</evidence>
<feature type="domain" description="Superoxide dismutase copper/zinc binding" evidence="1">
    <location>
        <begin position="58"/>
        <end position="185"/>
    </location>
</feature>
<accession>A0A164WH66</accession>
<comment type="caution">
    <text evidence="2">The sequence shown here is derived from an EMBL/GenBank/DDBJ whole genome shotgun (WGS) entry which is preliminary data.</text>
</comment>
<evidence type="ECO:0000259" key="1">
    <source>
        <dbReference type="Pfam" id="PF00080"/>
    </source>
</evidence>
<dbReference type="GO" id="GO:0006801">
    <property type="term" value="P:superoxide metabolic process"/>
    <property type="evidence" value="ECO:0007669"/>
    <property type="project" value="InterPro"/>
</dbReference>
<dbReference type="AlphaFoldDB" id="A0A164WH66"/>
<dbReference type="Pfam" id="PF00080">
    <property type="entry name" value="Sod_Cu"/>
    <property type="match status" value="1"/>
</dbReference>
<dbReference type="PANTHER" id="PTHR10003">
    <property type="entry name" value="SUPEROXIDE DISMUTASE CU-ZN -RELATED"/>
    <property type="match status" value="1"/>
</dbReference>
<name>A0A164WH66_9CRUS</name>
<reference evidence="2 3" key="1">
    <citation type="submission" date="2016-03" db="EMBL/GenBank/DDBJ databases">
        <title>EvidentialGene: Evidence-directed Construction of Genes on Genomes.</title>
        <authorList>
            <person name="Gilbert D.G."/>
            <person name="Choi J.-H."/>
            <person name="Mockaitis K."/>
            <person name="Colbourne J."/>
            <person name="Pfrender M."/>
        </authorList>
    </citation>
    <scope>NUCLEOTIDE SEQUENCE [LARGE SCALE GENOMIC DNA]</scope>
    <source>
        <strain evidence="2 3">Xinb3</strain>
        <tissue evidence="2">Complete organism</tissue>
    </source>
</reference>
<dbReference type="Proteomes" id="UP000076858">
    <property type="component" value="Unassembled WGS sequence"/>
</dbReference>
<dbReference type="OrthoDB" id="2015551at2759"/>
<dbReference type="SUPFAM" id="SSF49329">
    <property type="entry name" value="Cu,Zn superoxide dismutase-like"/>
    <property type="match status" value="1"/>
</dbReference>